<proteinExistence type="predicted"/>
<accession>A0A0F9RYU4</accession>
<evidence type="ECO:0000313" key="1">
    <source>
        <dbReference type="EMBL" id="KKN22293.1"/>
    </source>
</evidence>
<dbReference type="AlphaFoldDB" id="A0A0F9RYU4"/>
<sequence length="510" mass="57518">MPRSAIIQPSFASGEVSPWLHGRVDLAKYFVGLRQLQNALVMMYGGANRRTGSRFVCFSKGTNEEYPERLLRFKFSEEQAYVIEAGGGYFRFFMDHGQIVEPEDETVAYELVTPYTEEEVWELTYVQSADLMYIFHVNHQPQLLSRSGHADWTLEPFEFAWGPFEKQTEEYYYPGGVTFWFRPAPWQPGTENTITATKDFFDMDRLEDYVGRQVAVFYGNPADLDPGAYGEQWGVMKFLEVIDKRRVRALCLKEIAHKGAYAPGGINLRMGAFWKAGTWPGAVFLHQQRLVVGGSLAKPDTFWASQAGDYPNFFFGIDPGDGYQFTLGSSEVNAIRQITGANRLIPLTAGSEWSVSGSRTDAIEPDSVFAAEQSSHGSNRVRATRIGPAIIFCQRMGRKVRQLLYSFETDGMNSENLSILSEHITKSGIRDMAYAQELDSVLWCVREDGVMAALTYEPNQQVVGWSRHVTDGKYRSVASIPHPDNIQDDVWLVVERDVGQLPMATNSPPE</sequence>
<reference evidence="1" key="1">
    <citation type="journal article" date="2015" name="Nature">
        <title>Complex archaea that bridge the gap between prokaryotes and eukaryotes.</title>
        <authorList>
            <person name="Spang A."/>
            <person name="Saw J.H."/>
            <person name="Jorgensen S.L."/>
            <person name="Zaremba-Niedzwiedzka K."/>
            <person name="Martijn J."/>
            <person name="Lind A.E."/>
            <person name="van Eijk R."/>
            <person name="Schleper C."/>
            <person name="Guy L."/>
            <person name="Ettema T.J."/>
        </authorList>
    </citation>
    <scope>NUCLEOTIDE SEQUENCE</scope>
</reference>
<dbReference type="EMBL" id="LAZR01003074">
    <property type="protein sequence ID" value="KKN22293.1"/>
    <property type="molecule type" value="Genomic_DNA"/>
</dbReference>
<gene>
    <name evidence="1" type="ORF">LCGC14_0916770</name>
</gene>
<comment type="caution">
    <text evidence="1">The sequence shown here is derived from an EMBL/GenBank/DDBJ whole genome shotgun (WGS) entry which is preliminary data.</text>
</comment>
<organism evidence="1">
    <name type="scientific">marine sediment metagenome</name>
    <dbReference type="NCBI Taxonomy" id="412755"/>
    <lineage>
        <taxon>unclassified sequences</taxon>
        <taxon>metagenomes</taxon>
        <taxon>ecological metagenomes</taxon>
    </lineage>
</organism>
<name>A0A0F9RYU4_9ZZZZ</name>
<protein>
    <submittedName>
        <fullName evidence="1">Uncharacterized protein</fullName>
    </submittedName>
</protein>